<organism evidence="10 11">
    <name type="scientific">Thermomonospora curvata (strain ATCC 19995 / DSM 43183 / JCM 3096 / KCTC 9072 / NBRC 15933 / NCIMB 10081 / Henssen B9)</name>
    <dbReference type="NCBI Taxonomy" id="471852"/>
    <lineage>
        <taxon>Bacteria</taxon>
        <taxon>Bacillati</taxon>
        <taxon>Actinomycetota</taxon>
        <taxon>Actinomycetes</taxon>
        <taxon>Streptosporangiales</taxon>
        <taxon>Thermomonosporaceae</taxon>
        <taxon>Thermomonospora</taxon>
    </lineage>
</organism>
<evidence type="ECO:0000256" key="6">
    <source>
        <dbReference type="PIRSR" id="PIRSR600223-1"/>
    </source>
</evidence>
<feature type="active site" evidence="6">
    <location>
        <position position="131"/>
    </location>
</feature>
<evidence type="ECO:0000313" key="11">
    <source>
        <dbReference type="Proteomes" id="UP000001918"/>
    </source>
</evidence>
<dbReference type="EMBL" id="CP001738">
    <property type="protein sequence ID" value="ACY98956.1"/>
    <property type="molecule type" value="Genomic_DNA"/>
</dbReference>
<evidence type="ECO:0000256" key="3">
    <source>
        <dbReference type="ARBA" id="ARBA00009370"/>
    </source>
</evidence>
<dbReference type="PANTHER" id="PTHR43390:SF1">
    <property type="entry name" value="CHLOROPLAST PROCESSING PEPTIDASE"/>
    <property type="match status" value="1"/>
</dbReference>
<comment type="subcellular location">
    <subcellularLocation>
        <location evidence="2">Cell membrane</location>
        <topology evidence="2">Single-pass type II membrane protein</topology>
    </subcellularLocation>
    <subcellularLocation>
        <location evidence="7">Membrane</location>
        <topology evidence="7">Single-pass type II membrane protein</topology>
    </subcellularLocation>
</comment>
<dbReference type="GO" id="GO:0009003">
    <property type="term" value="F:signal peptidase activity"/>
    <property type="evidence" value="ECO:0007669"/>
    <property type="project" value="UniProtKB-EC"/>
</dbReference>
<keyword evidence="7" id="KW-0472">Membrane</keyword>
<evidence type="ECO:0000256" key="1">
    <source>
        <dbReference type="ARBA" id="ARBA00000677"/>
    </source>
</evidence>
<dbReference type="PANTHER" id="PTHR43390">
    <property type="entry name" value="SIGNAL PEPTIDASE I"/>
    <property type="match status" value="1"/>
</dbReference>
<comment type="catalytic activity">
    <reaction evidence="1 7">
        <text>Cleavage of hydrophobic, N-terminal signal or leader sequences from secreted and periplasmic proteins.</text>
        <dbReference type="EC" id="3.4.21.89"/>
    </reaction>
</comment>
<keyword evidence="5 7" id="KW-0378">Hydrolase</keyword>
<dbReference type="STRING" id="471852.Tcur_3418"/>
<dbReference type="InterPro" id="IPR019533">
    <property type="entry name" value="Peptidase_S26"/>
</dbReference>
<dbReference type="EC" id="3.4.21.89" evidence="4 7"/>
<dbReference type="GO" id="GO:0004252">
    <property type="term" value="F:serine-type endopeptidase activity"/>
    <property type="evidence" value="ECO:0007669"/>
    <property type="project" value="InterPro"/>
</dbReference>
<dbReference type="CDD" id="cd06530">
    <property type="entry name" value="S26_SPase_I"/>
    <property type="match status" value="1"/>
</dbReference>
<feature type="active site" evidence="6">
    <location>
        <position position="203"/>
    </location>
</feature>
<dbReference type="InterPro" id="IPR000223">
    <property type="entry name" value="Pept_S26A_signal_pept_1"/>
</dbReference>
<feature type="domain" description="Peptidase S26" evidence="9">
    <location>
        <begin position="102"/>
        <end position="300"/>
    </location>
</feature>
<feature type="compositionally biased region" description="Basic and acidic residues" evidence="8">
    <location>
        <begin position="23"/>
        <end position="35"/>
    </location>
</feature>
<evidence type="ECO:0000259" key="9">
    <source>
        <dbReference type="Pfam" id="PF10502"/>
    </source>
</evidence>
<dbReference type="KEGG" id="tcu:Tcur_3418"/>
<dbReference type="InterPro" id="IPR036286">
    <property type="entry name" value="LexA/Signal_pep-like_sf"/>
</dbReference>
<evidence type="ECO:0000256" key="7">
    <source>
        <dbReference type="RuleBase" id="RU362042"/>
    </source>
</evidence>
<reference evidence="10 11" key="1">
    <citation type="journal article" date="2011" name="Stand. Genomic Sci.">
        <title>Complete genome sequence of Thermomonospora curvata type strain (B9).</title>
        <authorList>
            <person name="Chertkov O."/>
            <person name="Sikorski J."/>
            <person name="Nolan M."/>
            <person name="Lapidus A."/>
            <person name="Lucas S."/>
            <person name="Del Rio T.G."/>
            <person name="Tice H."/>
            <person name="Cheng J.F."/>
            <person name="Goodwin L."/>
            <person name="Pitluck S."/>
            <person name="Liolios K."/>
            <person name="Ivanova N."/>
            <person name="Mavromatis K."/>
            <person name="Mikhailova N."/>
            <person name="Ovchinnikova G."/>
            <person name="Pati A."/>
            <person name="Chen A."/>
            <person name="Palaniappan K."/>
            <person name="Djao O.D."/>
            <person name="Land M."/>
            <person name="Hauser L."/>
            <person name="Chang Y.J."/>
            <person name="Jeffries C.D."/>
            <person name="Brettin T."/>
            <person name="Han C."/>
            <person name="Detter J.C."/>
            <person name="Rohde M."/>
            <person name="Goker M."/>
            <person name="Woyke T."/>
            <person name="Bristow J."/>
            <person name="Eisen J.A."/>
            <person name="Markowitz V."/>
            <person name="Hugenholtz P."/>
            <person name="Klenk H.P."/>
            <person name="Kyrpides N.C."/>
        </authorList>
    </citation>
    <scope>NUCLEOTIDE SEQUENCE [LARGE SCALE GENOMIC DNA]</scope>
    <source>
        <strain evidence="11">ATCC 19995 / DSM 43183 / JCM 3096 / KCTC 9072 / NBRC 15933 / NCIMB 10081 / Henssen B9</strain>
    </source>
</reference>
<protein>
    <recommendedName>
        <fullName evidence="4 7">Signal peptidase I</fullName>
        <ecNumber evidence="4 7">3.4.21.89</ecNumber>
    </recommendedName>
</protein>
<dbReference type="InterPro" id="IPR019758">
    <property type="entry name" value="Pept_S26A_signal_pept_1_CS"/>
</dbReference>
<evidence type="ECO:0000256" key="5">
    <source>
        <dbReference type="ARBA" id="ARBA00022801"/>
    </source>
</evidence>
<dbReference type="PROSITE" id="PS00761">
    <property type="entry name" value="SPASE_I_3"/>
    <property type="match status" value="1"/>
</dbReference>
<name>D1AB13_THECD</name>
<evidence type="ECO:0000313" key="10">
    <source>
        <dbReference type="EMBL" id="ACY98956.1"/>
    </source>
</evidence>
<dbReference type="AlphaFoldDB" id="D1AB13"/>
<feature type="region of interest" description="Disordered" evidence="8">
    <location>
        <begin position="22"/>
        <end position="95"/>
    </location>
</feature>
<dbReference type="MEROPS" id="S26.025"/>
<dbReference type="PRINTS" id="PR00727">
    <property type="entry name" value="LEADERPTASE"/>
</dbReference>
<accession>D1AB13</accession>
<keyword evidence="7" id="KW-1133">Transmembrane helix</keyword>
<gene>
    <name evidence="10" type="ordered locus">Tcur_3418</name>
</gene>
<evidence type="ECO:0000256" key="2">
    <source>
        <dbReference type="ARBA" id="ARBA00004401"/>
    </source>
</evidence>
<dbReference type="GO" id="GO:0005886">
    <property type="term" value="C:plasma membrane"/>
    <property type="evidence" value="ECO:0007669"/>
    <property type="project" value="UniProtKB-SubCell"/>
</dbReference>
<comment type="similarity">
    <text evidence="3 7">Belongs to the peptidase S26 family.</text>
</comment>
<sequence length="360" mass="39414">MAGDTAMRGRAPKAARYRLALMTHEDDRRNVRSEAEGAVPHNKQAVTPGEGVAEDRLNGSSPSAAVNPSEEETVARGEDFADGEEPEEDGKKEAKEGSFWKELPILIAVALVLALVIKAFAIQAFYIPSASMENTLQIGDRVLVNKIVYHTRDVQRGDIVVFNGLDSWDPEIEVAEPTNPIVKAFHWIGGAFGFIPGEKDYIKRVIGLPGDRVKCCDAEGRVTVNGVPLDERSYLYTDPVTGEQNKPSNEPFDVTVQPGNLWVMGDHREVSYDSRQHRGDPGGGAIPESRVIGRAFVVIWPLNRIDVLPIPKTFKQPALNAAGALLPATPFALGLIGAVPITWLNRRLRLRLAERASKRS</sequence>
<keyword evidence="11" id="KW-1185">Reference proteome</keyword>
<dbReference type="GO" id="GO:0006465">
    <property type="term" value="P:signal peptide processing"/>
    <property type="evidence" value="ECO:0007669"/>
    <property type="project" value="InterPro"/>
</dbReference>
<proteinExistence type="inferred from homology"/>
<keyword evidence="7" id="KW-0812">Transmembrane</keyword>
<dbReference type="NCBIfam" id="TIGR02227">
    <property type="entry name" value="sigpep_I_bact"/>
    <property type="match status" value="1"/>
</dbReference>
<feature type="transmembrane region" description="Helical" evidence="7">
    <location>
        <begin position="105"/>
        <end position="127"/>
    </location>
</feature>
<dbReference type="Pfam" id="PF10502">
    <property type="entry name" value="Peptidase_S26"/>
    <property type="match status" value="1"/>
</dbReference>
<dbReference type="Proteomes" id="UP000001918">
    <property type="component" value="Chromosome"/>
</dbReference>
<evidence type="ECO:0000256" key="8">
    <source>
        <dbReference type="SAM" id="MobiDB-lite"/>
    </source>
</evidence>
<dbReference type="eggNOG" id="COG0681">
    <property type="taxonomic scope" value="Bacteria"/>
</dbReference>
<feature type="transmembrane region" description="Helical" evidence="7">
    <location>
        <begin position="324"/>
        <end position="345"/>
    </location>
</feature>
<keyword evidence="7" id="KW-0645">Protease</keyword>
<evidence type="ECO:0000256" key="4">
    <source>
        <dbReference type="ARBA" id="ARBA00013208"/>
    </source>
</evidence>
<dbReference type="HOGENOM" id="CLU_028723_0_0_11"/>
<comment type="caution">
    <text evidence="7">Lacks conserved residue(s) required for the propagation of feature annotation.</text>
</comment>
<dbReference type="Gene3D" id="2.10.109.10">
    <property type="entry name" value="Umud Fragment, subunit A"/>
    <property type="match status" value="1"/>
</dbReference>
<dbReference type="SUPFAM" id="SSF51306">
    <property type="entry name" value="LexA/Signal peptidase"/>
    <property type="match status" value="1"/>
</dbReference>